<accession>A0A4Z2E4R1</accession>
<dbReference type="AlphaFoldDB" id="A0A4Z2E4R1"/>
<keyword evidence="2" id="KW-1185">Reference proteome</keyword>
<proteinExistence type="predicted"/>
<evidence type="ECO:0000313" key="1">
    <source>
        <dbReference type="EMBL" id="TNN23737.1"/>
    </source>
</evidence>
<comment type="caution">
    <text evidence="1">The sequence shown here is derived from an EMBL/GenBank/DDBJ whole genome shotgun (WGS) entry which is preliminary data.</text>
</comment>
<protein>
    <submittedName>
        <fullName evidence="1">Uncharacterized protein</fullName>
    </submittedName>
</protein>
<reference evidence="1 2" key="1">
    <citation type="submission" date="2019-03" db="EMBL/GenBank/DDBJ databases">
        <title>First draft genome of Liparis tanakae, snailfish: a comprehensive survey of snailfish specific genes.</title>
        <authorList>
            <person name="Kim W."/>
            <person name="Song I."/>
            <person name="Jeong J.-H."/>
            <person name="Kim D."/>
            <person name="Kim S."/>
            <person name="Ryu S."/>
            <person name="Song J.Y."/>
            <person name="Lee S.K."/>
        </authorList>
    </citation>
    <scope>NUCLEOTIDE SEQUENCE [LARGE SCALE GENOMIC DNA]</scope>
    <source>
        <tissue evidence="1">Muscle</tissue>
    </source>
</reference>
<evidence type="ECO:0000313" key="2">
    <source>
        <dbReference type="Proteomes" id="UP000314294"/>
    </source>
</evidence>
<dbReference type="Proteomes" id="UP000314294">
    <property type="component" value="Unassembled WGS sequence"/>
</dbReference>
<sequence length="64" mass="6911">MLELDSFLSTYVREEDGAVPRGGGDDLLGTHVHSGGKLRDAIGPLWTNQKVSLCHPDSCAFIKV</sequence>
<dbReference type="EMBL" id="SRLO01017516">
    <property type="protein sequence ID" value="TNN23737.1"/>
    <property type="molecule type" value="Genomic_DNA"/>
</dbReference>
<gene>
    <name evidence="1" type="ORF">EYF80_066140</name>
</gene>
<organism evidence="1 2">
    <name type="scientific">Liparis tanakae</name>
    <name type="common">Tanaka's snailfish</name>
    <dbReference type="NCBI Taxonomy" id="230148"/>
    <lineage>
        <taxon>Eukaryota</taxon>
        <taxon>Metazoa</taxon>
        <taxon>Chordata</taxon>
        <taxon>Craniata</taxon>
        <taxon>Vertebrata</taxon>
        <taxon>Euteleostomi</taxon>
        <taxon>Actinopterygii</taxon>
        <taxon>Neopterygii</taxon>
        <taxon>Teleostei</taxon>
        <taxon>Neoteleostei</taxon>
        <taxon>Acanthomorphata</taxon>
        <taxon>Eupercaria</taxon>
        <taxon>Perciformes</taxon>
        <taxon>Cottioidei</taxon>
        <taxon>Cottales</taxon>
        <taxon>Liparidae</taxon>
        <taxon>Liparis</taxon>
    </lineage>
</organism>
<name>A0A4Z2E4R1_9TELE</name>